<reference evidence="1" key="1">
    <citation type="submission" date="2022-04" db="EMBL/GenBank/DDBJ databases">
        <title>Jade perch genome.</title>
        <authorList>
            <person name="Chao B."/>
        </authorList>
    </citation>
    <scope>NUCLEOTIDE SEQUENCE</scope>
    <source>
        <strain evidence="1">CB-2022</strain>
    </source>
</reference>
<dbReference type="Proteomes" id="UP000831701">
    <property type="component" value="Chromosome 16"/>
</dbReference>
<dbReference type="EMBL" id="CM041546">
    <property type="protein sequence ID" value="KAI3361587.1"/>
    <property type="molecule type" value="Genomic_DNA"/>
</dbReference>
<proteinExistence type="predicted"/>
<gene>
    <name evidence="1" type="ORF">L3Q82_013727</name>
</gene>
<evidence type="ECO:0000313" key="2">
    <source>
        <dbReference type="Proteomes" id="UP000831701"/>
    </source>
</evidence>
<accession>A0ACB8W0S5</accession>
<comment type="caution">
    <text evidence="1">The sequence shown here is derived from an EMBL/GenBank/DDBJ whole genome shotgun (WGS) entry which is preliminary data.</text>
</comment>
<keyword evidence="2" id="KW-1185">Reference proteome</keyword>
<sequence>MVDCDQFPGHVTDVQSLGARQSLPATYFKQCTRSSSVSRAGLGSESAHMTAVLQVQTDSGRPCRAGPGRALRSLGARAVGRRSVGERVQLFSALFLIDVTEDTLVANDGQSRQEQAAVHFLFLPVLTGSLVNGISRCQSPKISACPSWSWSLQTCPQQRRPTSIHHDKDDPASKRPKLQAQRKFAQSPPSSPGPPVLMTSDQKNHTHNLALVTCLTRRRPKTEDFLSFLCLRGSAALPSNMAFLASGRAKEPAGTEHLTSCLSTNHRTAVEGKNRGILSGTPVQRDSTSLIGRPLTARAQRRRERERREEEQQKRKREGIEEIRREEAERHLLRHRQLSLQVRRTNKVHTGVSSRRSPRPCTRPSSNCKPRGHHQSRPQEANNKHLCQHTNHQLPHNQHLSPHHQTISNYYSNPKTFCSLQNSGRHSGSTPAQIPFSNGSVIRQLSQNPGILRLSRRRRGLPPDSSPTPLNQVALDSISSKKCRTLQHSCSGAPMESDCQTDEIPQQVCDCDLREQYVSHVGKLTPSQDEGPDRCGQCGETRSEAGCICEDAQDKINVGKLSLGSATALEPSQEKVRPTNTITNSDLSAVSQVICTHVREKRIQKNQPTSSPMTKTTDSKTVARAATARTTTTQASISLVTSTHVHTDPSATYSAKHTAKGTNKSTSKDITKCTSPASSNYIHNSKGAAKDPTKGTTEDSAKYSAPVSSCSSTSKGSTKGLTQIQKSTTSAIKTRTSPRILLKR</sequence>
<protein>
    <submittedName>
        <fullName evidence="1">Uncharacterized protein</fullName>
    </submittedName>
</protein>
<organism evidence="1 2">
    <name type="scientific">Scortum barcoo</name>
    <name type="common">barcoo grunter</name>
    <dbReference type="NCBI Taxonomy" id="214431"/>
    <lineage>
        <taxon>Eukaryota</taxon>
        <taxon>Metazoa</taxon>
        <taxon>Chordata</taxon>
        <taxon>Craniata</taxon>
        <taxon>Vertebrata</taxon>
        <taxon>Euteleostomi</taxon>
        <taxon>Actinopterygii</taxon>
        <taxon>Neopterygii</taxon>
        <taxon>Teleostei</taxon>
        <taxon>Neoteleostei</taxon>
        <taxon>Acanthomorphata</taxon>
        <taxon>Eupercaria</taxon>
        <taxon>Centrarchiformes</taxon>
        <taxon>Terapontoidei</taxon>
        <taxon>Terapontidae</taxon>
        <taxon>Scortum</taxon>
    </lineage>
</organism>
<evidence type="ECO:0000313" key="1">
    <source>
        <dbReference type="EMBL" id="KAI3361587.1"/>
    </source>
</evidence>
<name>A0ACB8W0S5_9TELE</name>